<protein>
    <submittedName>
        <fullName evidence="2">4Fe-4S dicluster domain-containing protein</fullName>
    </submittedName>
</protein>
<dbReference type="RefSeq" id="WP_239365309.1">
    <property type="nucleotide sequence ID" value="NZ_JAKREW010000009.1"/>
</dbReference>
<accession>A0ABS9QEF4</accession>
<dbReference type="EMBL" id="JAKREW010000009">
    <property type="protein sequence ID" value="MCG7505809.1"/>
    <property type="molecule type" value="Genomic_DNA"/>
</dbReference>
<dbReference type="InterPro" id="IPR017896">
    <property type="entry name" value="4Fe4S_Fe-S-bd"/>
</dbReference>
<keyword evidence="3" id="KW-1185">Reference proteome</keyword>
<reference evidence="2 3" key="1">
    <citation type="submission" date="2022-02" db="EMBL/GenBank/DDBJ databases">
        <title>Draft genome sequence of Mezorhizobium retamae strain IRAMC:0171 isolated from Retama raetam nodules.</title>
        <authorList>
            <person name="Bengaied R."/>
            <person name="Sbissi I."/>
            <person name="Huber K."/>
            <person name="Ghodbane F."/>
            <person name="Nouioui I."/>
            <person name="Tarhouni M."/>
            <person name="Gtari M."/>
        </authorList>
    </citation>
    <scope>NUCLEOTIDE SEQUENCE [LARGE SCALE GENOMIC DNA]</scope>
    <source>
        <strain evidence="2 3">IRAMC:0171</strain>
    </source>
</reference>
<evidence type="ECO:0000313" key="3">
    <source>
        <dbReference type="Proteomes" id="UP001201701"/>
    </source>
</evidence>
<proteinExistence type="predicted"/>
<sequence length="233" mass="25334">MSSHHRVDDRHLKNISSELAAHGLILRGGFAFGGGEAVPESPEGRPAKSVLLVGQAGAAPWPHFMAWRRRQPQNLQNPLDTWSREVIDGISARFGASAVYPSDKPYQPFQQWAMRAEGLKPSPLGILMHPQYGLWHAYRGALLFADEIPIQGAHDPIHLCDLCVGKPCLKSCPVDAYSADGFAYQSCLAHARGPQGGPCRTGGCLDRNACPYGADYRYPAEVQAFHMASFAGV</sequence>
<comment type="caution">
    <text evidence="2">The sequence shown here is derived from an EMBL/GenBank/DDBJ whole genome shotgun (WGS) entry which is preliminary data.</text>
</comment>
<dbReference type="PROSITE" id="PS51379">
    <property type="entry name" value="4FE4S_FER_2"/>
    <property type="match status" value="1"/>
</dbReference>
<evidence type="ECO:0000259" key="1">
    <source>
        <dbReference type="PROSITE" id="PS51379"/>
    </source>
</evidence>
<gene>
    <name evidence="2" type="ORF">L4923_12370</name>
</gene>
<dbReference type="Proteomes" id="UP001201701">
    <property type="component" value="Unassembled WGS sequence"/>
</dbReference>
<feature type="domain" description="4Fe-4S ferredoxin-type" evidence="1">
    <location>
        <begin position="150"/>
        <end position="182"/>
    </location>
</feature>
<evidence type="ECO:0000313" key="2">
    <source>
        <dbReference type="EMBL" id="MCG7505809.1"/>
    </source>
</evidence>
<organism evidence="2 3">
    <name type="scientific">Mesorhizobium retamae</name>
    <dbReference type="NCBI Taxonomy" id="2912854"/>
    <lineage>
        <taxon>Bacteria</taxon>
        <taxon>Pseudomonadati</taxon>
        <taxon>Pseudomonadota</taxon>
        <taxon>Alphaproteobacteria</taxon>
        <taxon>Hyphomicrobiales</taxon>
        <taxon>Phyllobacteriaceae</taxon>
        <taxon>Mesorhizobium</taxon>
    </lineage>
</organism>
<name>A0ABS9QEF4_9HYPH</name>